<feature type="coiled-coil region" evidence="2">
    <location>
        <begin position="256"/>
        <end position="283"/>
    </location>
</feature>
<dbReference type="PANTHER" id="PTHR21666">
    <property type="entry name" value="PEPTIDASE-RELATED"/>
    <property type="match status" value="1"/>
</dbReference>
<keyword evidence="2" id="KW-0175">Coiled coil</keyword>
<evidence type="ECO:0000313" key="6">
    <source>
        <dbReference type="Proteomes" id="UP001169069"/>
    </source>
</evidence>
<organism evidence="5 6">
    <name type="scientific">Sulfurovum zhangzhouensis</name>
    <dbReference type="NCBI Taxonomy" id="3019067"/>
    <lineage>
        <taxon>Bacteria</taxon>
        <taxon>Pseudomonadati</taxon>
        <taxon>Campylobacterota</taxon>
        <taxon>Epsilonproteobacteria</taxon>
        <taxon>Campylobacterales</taxon>
        <taxon>Sulfurovaceae</taxon>
        <taxon>Sulfurovum</taxon>
    </lineage>
</organism>
<dbReference type="PANTHER" id="PTHR21666:SF289">
    <property type="entry name" value="L-ALA--D-GLU ENDOPEPTIDASE"/>
    <property type="match status" value="1"/>
</dbReference>
<keyword evidence="3" id="KW-0812">Transmembrane</keyword>
<keyword evidence="3" id="KW-1133">Transmembrane helix</keyword>
<keyword evidence="6" id="KW-1185">Reference proteome</keyword>
<sequence length="460" mass="52116">MSRIRKKSSSGKWIIIVIFLGIVLGGGYIYTSPEFERVAPQITSQNNFYWNKKAPFQIKLTDNVGLKSFTLVLSDGKTSVIVGQGEFEKGITERLLSIKYPKSKLLDPKAKHLKLKITVVDQSLWNTFQGNQSEKIIDIQVDTKMPTINILANSYSITQGGSALVVFYAADENLDKLYVEAAGNHFKVEPYKQDGYYATLVAWPFNQDEFEADVVAIDQAGNQRKTRIPFYLKTFSYKVSWIQAKDSFIDGKITDLASVDSDYEEVSERLDKLKAVNETMRLKNEEKIHKLSKVVSDEMLDKWKIEKFYPLKNGAKVASYGDERHYYYKDQHNEVSHSYHVGYDLASTKMAIIRSSNPGRVVFAGFNGIYGNMPMIDHGFGLYTLYGHCSQLLVEEGDYVKKDQAIAKTGVSGLALGDHLHFGILVQGIEVRPVEWFDAAWIKKNIDNIFAEADKIIDKK</sequence>
<evidence type="ECO:0000313" key="5">
    <source>
        <dbReference type="EMBL" id="MDM5271297.1"/>
    </source>
</evidence>
<dbReference type="Gene3D" id="2.70.70.10">
    <property type="entry name" value="Glucose Permease (Domain IIA)"/>
    <property type="match status" value="1"/>
</dbReference>
<dbReference type="InterPro" id="IPR011055">
    <property type="entry name" value="Dup_hybrid_motif"/>
</dbReference>
<protein>
    <submittedName>
        <fullName evidence="5">M23 family metallopeptidase</fullName>
    </submittedName>
</protein>
<keyword evidence="3" id="KW-0472">Membrane</keyword>
<evidence type="ECO:0000256" key="1">
    <source>
        <dbReference type="ARBA" id="ARBA00022729"/>
    </source>
</evidence>
<comment type="caution">
    <text evidence="5">The sequence shown here is derived from an EMBL/GenBank/DDBJ whole genome shotgun (WGS) entry which is preliminary data.</text>
</comment>
<dbReference type="InterPro" id="IPR016047">
    <property type="entry name" value="M23ase_b-sheet_dom"/>
</dbReference>
<evidence type="ECO:0000259" key="4">
    <source>
        <dbReference type="Pfam" id="PF01551"/>
    </source>
</evidence>
<dbReference type="RefSeq" id="WP_289412656.1">
    <property type="nucleotide sequence ID" value="NZ_JAQIBD010000001.1"/>
</dbReference>
<gene>
    <name evidence="5" type="ORF">PGH07_03830</name>
</gene>
<dbReference type="EMBL" id="JAQIBD010000001">
    <property type="protein sequence ID" value="MDM5271297.1"/>
    <property type="molecule type" value="Genomic_DNA"/>
</dbReference>
<accession>A0ABT7QWZ1</accession>
<dbReference type="CDD" id="cd12797">
    <property type="entry name" value="M23_peptidase"/>
    <property type="match status" value="1"/>
</dbReference>
<feature type="transmembrane region" description="Helical" evidence="3">
    <location>
        <begin position="12"/>
        <end position="30"/>
    </location>
</feature>
<feature type="domain" description="M23ase beta-sheet core" evidence="4">
    <location>
        <begin position="339"/>
        <end position="433"/>
    </location>
</feature>
<proteinExistence type="predicted"/>
<reference evidence="5" key="1">
    <citation type="submission" date="2023-01" db="EMBL/GenBank/DDBJ databases">
        <title>Sulfurovum sp. zt1-1 genome assembly.</title>
        <authorList>
            <person name="Wang J."/>
        </authorList>
    </citation>
    <scope>NUCLEOTIDE SEQUENCE</scope>
    <source>
        <strain evidence="5">Zt1-1</strain>
    </source>
</reference>
<evidence type="ECO:0000256" key="2">
    <source>
        <dbReference type="SAM" id="Coils"/>
    </source>
</evidence>
<dbReference type="SUPFAM" id="SSF51261">
    <property type="entry name" value="Duplicated hybrid motif"/>
    <property type="match status" value="1"/>
</dbReference>
<dbReference type="Proteomes" id="UP001169069">
    <property type="component" value="Unassembled WGS sequence"/>
</dbReference>
<keyword evidence="1" id="KW-0732">Signal</keyword>
<dbReference type="Pfam" id="PF01551">
    <property type="entry name" value="Peptidase_M23"/>
    <property type="match status" value="1"/>
</dbReference>
<name>A0ABT7QWZ1_9BACT</name>
<dbReference type="InterPro" id="IPR050570">
    <property type="entry name" value="Cell_wall_metabolism_enzyme"/>
</dbReference>
<evidence type="ECO:0000256" key="3">
    <source>
        <dbReference type="SAM" id="Phobius"/>
    </source>
</evidence>